<accession>A0A9D1JND9</accession>
<name>A0A9D1JND9_9BACT</name>
<dbReference type="Proteomes" id="UP000823928">
    <property type="component" value="Unassembled WGS sequence"/>
</dbReference>
<organism evidence="1 2">
    <name type="scientific">Candidatus Scatousia excrementigallinarum</name>
    <dbReference type="NCBI Taxonomy" id="2840935"/>
    <lineage>
        <taxon>Bacteria</taxon>
        <taxon>Candidatus Scatousia</taxon>
    </lineage>
</organism>
<dbReference type="EMBL" id="DVIU01000197">
    <property type="protein sequence ID" value="HIS36936.1"/>
    <property type="molecule type" value="Genomic_DNA"/>
</dbReference>
<reference evidence="1" key="1">
    <citation type="submission" date="2020-10" db="EMBL/GenBank/DDBJ databases">
        <authorList>
            <person name="Gilroy R."/>
        </authorList>
    </citation>
    <scope>NUCLEOTIDE SEQUENCE</scope>
    <source>
        <strain evidence="1">6276</strain>
    </source>
</reference>
<dbReference type="AlphaFoldDB" id="A0A9D1JND9"/>
<dbReference type="InterPro" id="IPR046489">
    <property type="entry name" value="DUF6582"/>
</dbReference>
<proteinExistence type="predicted"/>
<reference evidence="1" key="2">
    <citation type="journal article" date="2021" name="PeerJ">
        <title>Extensive microbial diversity within the chicken gut microbiome revealed by metagenomics and culture.</title>
        <authorList>
            <person name="Gilroy R."/>
            <person name="Ravi A."/>
            <person name="Getino M."/>
            <person name="Pursley I."/>
            <person name="Horton D.L."/>
            <person name="Alikhan N.F."/>
            <person name="Baker D."/>
            <person name="Gharbi K."/>
            <person name="Hall N."/>
            <person name="Watson M."/>
            <person name="Adriaenssens E.M."/>
            <person name="Foster-Nyarko E."/>
            <person name="Jarju S."/>
            <person name="Secka A."/>
            <person name="Antonio M."/>
            <person name="Oren A."/>
            <person name="Chaudhuri R.R."/>
            <person name="La Ragione R."/>
            <person name="Hildebrand F."/>
            <person name="Pallen M.J."/>
        </authorList>
    </citation>
    <scope>NUCLEOTIDE SEQUENCE</scope>
    <source>
        <strain evidence="1">6276</strain>
    </source>
</reference>
<comment type="caution">
    <text evidence="1">The sequence shown here is derived from an EMBL/GenBank/DDBJ whole genome shotgun (WGS) entry which is preliminary data.</text>
</comment>
<sequence>MKKRKDVYPNRGLHKYGEVDFADPVNKKYPIDNEEHIRAAWSYIHMPRDYEKYDSADLKTIEDRIVKAWKEKINPDGPPEADKI</sequence>
<evidence type="ECO:0000313" key="1">
    <source>
        <dbReference type="EMBL" id="HIS36936.1"/>
    </source>
</evidence>
<protein>
    <submittedName>
        <fullName evidence="1">Uncharacterized protein</fullName>
    </submittedName>
</protein>
<evidence type="ECO:0000313" key="2">
    <source>
        <dbReference type="Proteomes" id="UP000823928"/>
    </source>
</evidence>
<gene>
    <name evidence="1" type="ORF">IAC10_09970</name>
</gene>
<dbReference type="Pfam" id="PF20223">
    <property type="entry name" value="DUF6582"/>
    <property type="match status" value="1"/>
</dbReference>